<sequence length="339" mass="37391">MTRVLLTGGSGFIAAHVLDILLERGHSVVTTVRSEEKVQKIREAHPNVPTSKLDFRIVEDIAQEGAFDEAVKIDGLEAVIHTASPFHFNITDTKKDLLDPAIIGTTGVLKAIKKNAPSVKHVVITSSFAAILNPHKGLYPGHIYSEQDWNPITLEEAYLNSSNGYRASKTFAEKAAWEFIEKEKPNFTLSTINPPLVMGPIVHYLNSLDALNTSNQRTRNFLQGKCKEEIPDTGVYLWIDVRDVALAHVKAIEVPEAAGLRFFATAGKFSNKAICEIIRKHFPEYHSELPSVDVKGGDYPEGPIYGYDNARTAKVLGIEFRSLEDSIVDLVKSLKSVGA</sequence>
<evidence type="ECO:0000256" key="2">
    <source>
        <dbReference type="ARBA" id="ARBA00023445"/>
    </source>
</evidence>
<dbReference type="InterPro" id="IPR036291">
    <property type="entry name" value="NAD(P)-bd_dom_sf"/>
</dbReference>
<proteinExistence type="inferred from homology"/>
<protein>
    <recommendedName>
        <fullName evidence="3">NAD-dependent epimerase/dehydratase domain-containing protein</fullName>
    </recommendedName>
</protein>
<evidence type="ECO:0000259" key="3">
    <source>
        <dbReference type="Pfam" id="PF01370"/>
    </source>
</evidence>
<dbReference type="AlphaFoldDB" id="A0A0C3DAC7"/>
<dbReference type="PANTHER" id="PTHR10366:SF564">
    <property type="entry name" value="STEROL-4-ALPHA-CARBOXYLATE 3-DEHYDROGENASE, DECARBOXYLATING"/>
    <property type="match status" value="1"/>
</dbReference>
<name>A0A0C3DAC7_OIDMZ</name>
<dbReference type="SUPFAM" id="SSF51735">
    <property type="entry name" value="NAD(P)-binding Rossmann-fold domains"/>
    <property type="match status" value="1"/>
</dbReference>
<accession>A0A0C3DAC7</accession>
<dbReference type="Gene3D" id="3.40.50.720">
    <property type="entry name" value="NAD(P)-binding Rossmann-like Domain"/>
    <property type="match status" value="1"/>
</dbReference>
<dbReference type="EMBL" id="KN832879">
    <property type="protein sequence ID" value="KIM98887.1"/>
    <property type="molecule type" value="Genomic_DNA"/>
</dbReference>
<dbReference type="OrthoDB" id="2735536at2759"/>
<dbReference type="InterPro" id="IPR001509">
    <property type="entry name" value="Epimerase_deHydtase"/>
</dbReference>
<reference evidence="5" key="2">
    <citation type="submission" date="2015-01" db="EMBL/GenBank/DDBJ databases">
        <title>Evolutionary Origins and Diversification of the Mycorrhizal Mutualists.</title>
        <authorList>
            <consortium name="DOE Joint Genome Institute"/>
            <consortium name="Mycorrhizal Genomics Consortium"/>
            <person name="Kohler A."/>
            <person name="Kuo A."/>
            <person name="Nagy L.G."/>
            <person name="Floudas D."/>
            <person name="Copeland A."/>
            <person name="Barry K.W."/>
            <person name="Cichocki N."/>
            <person name="Veneault-Fourrey C."/>
            <person name="LaButti K."/>
            <person name="Lindquist E.A."/>
            <person name="Lipzen A."/>
            <person name="Lundell T."/>
            <person name="Morin E."/>
            <person name="Murat C."/>
            <person name="Riley R."/>
            <person name="Ohm R."/>
            <person name="Sun H."/>
            <person name="Tunlid A."/>
            <person name="Henrissat B."/>
            <person name="Grigoriev I.V."/>
            <person name="Hibbett D.S."/>
            <person name="Martin F."/>
        </authorList>
    </citation>
    <scope>NUCLEOTIDE SEQUENCE [LARGE SCALE GENOMIC DNA]</scope>
    <source>
        <strain evidence="5">Zn</strain>
    </source>
</reference>
<dbReference type="CDD" id="cd05227">
    <property type="entry name" value="AR_SDR_e"/>
    <property type="match status" value="1"/>
</dbReference>
<gene>
    <name evidence="4" type="ORF">OIDMADRAFT_104809</name>
</gene>
<keyword evidence="5" id="KW-1185">Reference proteome</keyword>
<feature type="domain" description="NAD-dependent epimerase/dehydratase" evidence="3">
    <location>
        <begin position="4"/>
        <end position="257"/>
    </location>
</feature>
<keyword evidence="1" id="KW-0560">Oxidoreductase</keyword>
<evidence type="ECO:0000313" key="5">
    <source>
        <dbReference type="Proteomes" id="UP000054321"/>
    </source>
</evidence>
<dbReference type="FunCoup" id="A0A0C3DAC7">
    <property type="interactions" value="290"/>
</dbReference>
<dbReference type="STRING" id="913774.A0A0C3DAC7"/>
<dbReference type="FunFam" id="3.40.50.720:FF:000191">
    <property type="entry name" value="Methylglyoxal reductase (NADPH-dependent)"/>
    <property type="match status" value="1"/>
</dbReference>
<dbReference type="Pfam" id="PF01370">
    <property type="entry name" value="Epimerase"/>
    <property type="match status" value="1"/>
</dbReference>
<comment type="similarity">
    <text evidence="2">Belongs to the NAD(P)-dependent epimerase/dehydratase family. Dihydroflavonol-4-reductase subfamily.</text>
</comment>
<dbReference type="Proteomes" id="UP000054321">
    <property type="component" value="Unassembled WGS sequence"/>
</dbReference>
<dbReference type="InterPro" id="IPR050425">
    <property type="entry name" value="NAD(P)_dehydrat-like"/>
</dbReference>
<evidence type="ECO:0000313" key="4">
    <source>
        <dbReference type="EMBL" id="KIM98887.1"/>
    </source>
</evidence>
<organism evidence="4 5">
    <name type="scientific">Oidiodendron maius (strain Zn)</name>
    <dbReference type="NCBI Taxonomy" id="913774"/>
    <lineage>
        <taxon>Eukaryota</taxon>
        <taxon>Fungi</taxon>
        <taxon>Dikarya</taxon>
        <taxon>Ascomycota</taxon>
        <taxon>Pezizomycotina</taxon>
        <taxon>Leotiomycetes</taxon>
        <taxon>Leotiomycetes incertae sedis</taxon>
        <taxon>Myxotrichaceae</taxon>
        <taxon>Oidiodendron</taxon>
    </lineage>
</organism>
<reference evidence="4 5" key="1">
    <citation type="submission" date="2014-04" db="EMBL/GenBank/DDBJ databases">
        <authorList>
            <consortium name="DOE Joint Genome Institute"/>
            <person name="Kuo A."/>
            <person name="Martino E."/>
            <person name="Perotto S."/>
            <person name="Kohler A."/>
            <person name="Nagy L.G."/>
            <person name="Floudas D."/>
            <person name="Copeland A."/>
            <person name="Barry K.W."/>
            <person name="Cichocki N."/>
            <person name="Veneault-Fourrey C."/>
            <person name="LaButti K."/>
            <person name="Lindquist E.A."/>
            <person name="Lipzen A."/>
            <person name="Lundell T."/>
            <person name="Morin E."/>
            <person name="Murat C."/>
            <person name="Sun H."/>
            <person name="Tunlid A."/>
            <person name="Henrissat B."/>
            <person name="Grigoriev I.V."/>
            <person name="Hibbett D.S."/>
            <person name="Martin F."/>
            <person name="Nordberg H.P."/>
            <person name="Cantor M.N."/>
            <person name="Hua S.X."/>
        </authorList>
    </citation>
    <scope>NUCLEOTIDE SEQUENCE [LARGE SCALE GENOMIC DNA]</scope>
    <source>
        <strain evidence="4 5">Zn</strain>
    </source>
</reference>
<dbReference type="HOGENOM" id="CLU_007383_9_2_1"/>
<dbReference type="PANTHER" id="PTHR10366">
    <property type="entry name" value="NAD DEPENDENT EPIMERASE/DEHYDRATASE"/>
    <property type="match status" value="1"/>
</dbReference>
<dbReference type="InParanoid" id="A0A0C3DAC7"/>
<evidence type="ECO:0000256" key="1">
    <source>
        <dbReference type="ARBA" id="ARBA00023002"/>
    </source>
</evidence>
<dbReference type="GO" id="GO:0016616">
    <property type="term" value="F:oxidoreductase activity, acting on the CH-OH group of donors, NAD or NADP as acceptor"/>
    <property type="evidence" value="ECO:0007669"/>
    <property type="project" value="TreeGrafter"/>
</dbReference>